<keyword evidence="1" id="KW-0808">Transferase</keyword>
<dbReference type="GO" id="GO:0003887">
    <property type="term" value="F:DNA-directed DNA polymerase activity"/>
    <property type="evidence" value="ECO:0007669"/>
    <property type="project" value="UniProtKB-EC"/>
</dbReference>
<name>A0ABR6IGJ8_9HYPH</name>
<sequence>MPSLRLERRDALWAIKALRNEPLPLFAAAAEREARVIAEQQEPEVELRQMTEGHNVVEDYSHTGLTLRQHPLSFLRSDLTKRRIVPCAEAMAARDGQWLMAAGLVQVRQRPGSAKGVMFITIEDETGVAVILKDERGSAVRFLSRPSALKRLGAS</sequence>
<protein>
    <submittedName>
        <fullName evidence="1">Error-prone DNA polymerase</fullName>
        <ecNumber evidence="1">2.7.7.7</ecNumber>
    </submittedName>
</protein>
<evidence type="ECO:0000313" key="1">
    <source>
        <dbReference type="EMBL" id="MBB4226986.1"/>
    </source>
</evidence>
<keyword evidence="1" id="KW-0548">Nucleotidyltransferase</keyword>
<evidence type="ECO:0000313" key="2">
    <source>
        <dbReference type="Proteomes" id="UP000551353"/>
    </source>
</evidence>
<comment type="caution">
    <text evidence="1">The sequence shown here is derived from an EMBL/GenBank/DDBJ whole genome shotgun (WGS) entry which is preliminary data.</text>
</comment>
<dbReference type="EC" id="2.7.7.7" evidence="1"/>
<dbReference type="Proteomes" id="UP000551353">
    <property type="component" value="Unassembled WGS sequence"/>
</dbReference>
<keyword evidence="2" id="KW-1185">Reference proteome</keyword>
<dbReference type="EMBL" id="JACIFX010000001">
    <property type="protein sequence ID" value="MBB4226986.1"/>
    <property type="molecule type" value="Genomic_DNA"/>
</dbReference>
<organism evidence="1 2">
    <name type="scientific">Rhizobium mongolense</name>
    <dbReference type="NCBI Taxonomy" id="57676"/>
    <lineage>
        <taxon>Bacteria</taxon>
        <taxon>Pseudomonadati</taxon>
        <taxon>Pseudomonadota</taxon>
        <taxon>Alphaproteobacteria</taxon>
        <taxon>Hyphomicrobiales</taxon>
        <taxon>Rhizobiaceae</taxon>
        <taxon>Rhizobium/Agrobacterium group</taxon>
        <taxon>Rhizobium</taxon>
    </lineage>
</organism>
<reference evidence="1 2" key="1">
    <citation type="submission" date="2020-08" db="EMBL/GenBank/DDBJ databases">
        <title>Genomic Encyclopedia of Type Strains, Phase IV (KMG-V): Genome sequencing to study the core and pangenomes of soil and plant-associated prokaryotes.</title>
        <authorList>
            <person name="Whitman W."/>
        </authorList>
    </citation>
    <scope>NUCLEOTIDE SEQUENCE [LARGE SCALE GENOMIC DNA]</scope>
    <source>
        <strain evidence="1 2">SEMIA 4087</strain>
    </source>
</reference>
<accession>A0ABR6IGJ8</accession>
<proteinExistence type="predicted"/>
<gene>
    <name evidence="1" type="ORF">GGD56_000806</name>
</gene>